<evidence type="ECO:0000313" key="3">
    <source>
        <dbReference type="Proteomes" id="UP000235015"/>
    </source>
</evidence>
<evidence type="ECO:0000313" key="2">
    <source>
        <dbReference type="EMBL" id="PLX63201.1"/>
    </source>
</evidence>
<accession>A0A2N6D0L3</accession>
<proteinExistence type="predicted"/>
<name>A0A2N6D0L3_9GAMM</name>
<feature type="signal peptide" evidence="1">
    <location>
        <begin position="1"/>
        <end position="23"/>
    </location>
</feature>
<dbReference type="EMBL" id="PKUN01000002">
    <property type="protein sequence ID" value="PLX63201.1"/>
    <property type="molecule type" value="Genomic_DNA"/>
</dbReference>
<keyword evidence="1" id="KW-0732">Signal</keyword>
<gene>
    <name evidence="2" type="ORF">C0630_03350</name>
</gene>
<reference evidence="2 3" key="1">
    <citation type="submission" date="2017-11" db="EMBL/GenBank/DDBJ databases">
        <title>Genome-resolved metagenomics identifies genetic mobility, metabolic interactions, and unexpected diversity in perchlorate-reducing communities.</title>
        <authorList>
            <person name="Barnum T.P."/>
            <person name="Figueroa I.A."/>
            <person name="Carlstrom C.I."/>
            <person name="Lucas L.N."/>
            <person name="Engelbrektson A.L."/>
            <person name="Coates J.D."/>
        </authorList>
    </citation>
    <scope>NUCLEOTIDE SEQUENCE [LARGE SCALE GENOMIC DNA]</scope>
    <source>
        <strain evidence="2">BM301</strain>
    </source>
</reference>
<evidence type="ECO:0000256" key="1">
    <source>
        <dbReference type="SAM" id="SignalP"/>
    </source>
</evidence>
<sequence>MKLSSKLFAIAFASILSTGAVMAEDIGQDLLYGSQATETDFSRMPATAAGNVSHQASMNDSHGVVAIPDYLEGQNFNQ</sequence>
<protein>
    <submittedName>
        <fullName evidence="2">Uncharacterized protein</fullName>
    </submittedName>
</protein>
<comment type="caution">
    <text evidence="2">The sequence shown here is derived from an EMBL/GenBank/DDBJ whole genome shotgun (WGS) entry which is preliminary data.</text>
</comment>
<dbReference type="Proteomes" id="UP000235015">
    <property type="component" value="Unassembled WGS sequence"/>
</dbReference>
<dbReference type="AlphaFoldDB" id="A0A2N6D0L3"/>
<organism evidence="2 3">
    <name type="scientific">Sedimenticola selenatireducens</name>
    <dbReference type="NCBI Taxonomy" id="191960"/>
    <lineage>
        <taxon>Bacteria</taxon>
        <taxon>Pseudomonadati</taxon>
        <taxon>Pseudomonadota</taxon>
        <taxon>Gammaproteobacteria</taxon>
        <taxon>Chromatiales</taxon>
        <taxon>Sedimenticolaceae</taxon>
        <taxon>Sedimenticola</taxon>
    </lineage>
</organism>
<feature type="chain" id="PRO_5014814643" evidence="1">
    <location>
        <begin position="24"/>
        <end position="78"/>
    </location>
</feature>
<dbReference type="RefSeq" id="WP_029133976.1">
    <property type="nucleotide sequence ID" value="NZ_CAXXYC010000003.1"/>
</dbReference>